<proteinExistence type="predicted"/>
<evidence type="ECO:0000313" key="3">
    <source>
        <dbReference type="RefSeq" id="XP_034244201.1"/>
    </source>
</evidence>
<gene>
    <name evidence="3" type="primary">LOC117646928</name>
</gene>
<organism evidence="3">
    <name type="scientific">Thrips palmi</name>
    <name type="common">Melon thrips</name>
    <dbReference type="NCBI Taxonomy" id="161013"/>
    <lineage>
        <taxon>Eukaryota</taxon>
        <taxon>Metazoa</taxon>
        <taxon>Ecdysozoa</taxon>
        <taxon>Arthropoda</taxon>
        <taxon>Hexapoda</taxon>
        <taxon>Insecta</taxon>
        <taxon>Pterygota</taxon>
        <taxon>Neoptera</taxon>
        <taxon>Paraneoptera</taxon>
        <taxon>Thysanoptera</taxon>
        <taxon>Terebrantia</taxon>
        <taxon>Thripoidea</taxon>
        <taxon>Thripidae</taxon>
        <taxon>Thrips</taxon>
    </lineage>
</organism>
<evidence type="ECO:0000313" key="2">
    <source>
        <dbReference type="Proteomes" id="UP000515158"/>
    </source>
</evidence>
<dbReference type="RefSeq" id="XP_034244201.1">
    <property type="nucleotide sequence ID" value="XM_034388310.1"/>
</dbReference>
<name>A0A6P8Z3C1_THRPL</name>
<protein>
    <submittedName>
        <fullName evidence="3">Uncharacterized protein LOC117646928</fullName>
    </submittedName>
</protein>
<evidence type="ECO:0000256" key="1">
    <source>
        <dbReference type="SAM" id="SignalP"/>
    </source>
</evidence>
<feature type="signal peptide" evidence="1">
    <location>
        <begin position="1"/>
        <end position="27"/>
    </location>
</feature>
<keyword evidence="1" id="KW-0732">Signal</keyword>
<sequence>MYSFTPLVLLVLTLAVMLFCLVPPSLASSVVLPGHAIEPTIDQRGETLLAPEPSFEAGRSIRVARGLGKRLKKIGKKIDHGVRHVKVGEIGFGMPKGKNN</sequence>
<dbReference type="GeneID" id="117646928"/>
<dbReference type="KEGG" id="tpal:117646928"/>
<accession>A0A6P8Z3C1</accession>
<reference evidence="3" key="1">
    <citation type="submission" date="2025-08" db="UniProtKB">
        <authorList>
            <consortium name="RefSeq"/>
        </authorList>
    </citation>
    <scope>IDENTIFICATION</scope>
    <source>
        <tissue evidence="3">Total insect</tissue>
    </source>
</reference>
<feature type="chain" id="PRO_5028028267" evidence="1">
    <location>
        <begin position="28"/>
        <end position="100"/>
    </location>
</feature>
<keyword evidence="2" id="KW-1185">Reference proteome</keyword>
<dbReference type="InParanoid" id="A0A6P8Z3C1"/>
<dbReference type="Proteomes" id="UP000515158">
    <property type="component" value="Unplaced"/>
</dbReference>
<dbReference type="AlphaFoldDB" id="A0A6P8Z3C1"/>